<dbReference type="EMBL" id="WLYX01000001">
    <property type="protein sequence ID" value="MTD32441.1"/>
    <property type="molecule type" value="Genomic_DNA"/>
</dbReference>
<dbReference type="SUPFAM" id="SSF47413">
    <property type="entry name" value="lambda repressor-like DNA-binding domains"/>
    <property type="match status" value="1"/>
</dbReference>
<keyword evidence="3" id="KW-1185">Reference proteome</keyword>
<dbReference type="Gene3D" id="1.10.260.40">
    <property type="entry name" value="lambda repressor-like DNA-binding domains"/>
    <property type="match status" value="1"/>
</dbReference>
<name>A0A844GAX2_9NEIS</name>
<reference evidence="2 3" key="1">
    <citation type="submission" date="2019-11" db="EMBL/GenBank/DDBJ databases">
        <title>Draft genome sequence of Paludibacterium sp. dN18-1.</title>
        <authorList>
            <person name="Im W.-T."/>
        </authorList>
    </citation>
    <scope>NUCLEOTIDE SEQUENCE [LARGE SCALE GENOMIC DNA]</scope>
    <source>
        <strain evidence="3">dN 18-1</strain>
    </source>
</reference>
<dbReference type="InterPro" id="IPR001387">
    <property type="entry name" value="Cro/C1-type_HTH"/>
</dbReference>
<dbReference type="RefSeq" id="WP_230368848.1">
    <property type="nucleotide sequence ID" value="NZ_WLYX01000001.1"/>
</dbReference>
<dbReference type="InterPro" id="IPR055172">
    <property type="entry name" value="HTH_RsaL-like"/>
</dbReference>
<dbReference type="CDD" id="cd00093">
    <property type="entry name" value="HTH_XRE"/>
    <property type="match status" value="1"/>
</dbReference>
<dbReference type="Proteomes" id="UP000446658">
    <property type="component" value="Unassembled WGS sequence"/>
</dbReference>
<evidence type="ECO:0000313" key="3">
    <source>
        <dbReference type="Proteomes" id="UP000446658"/>
    </source>
</evidence>
<dbReference type="AlphaFoldDB" id="A0A844GAX2"/>
<dbReference type="InterPro" id="IPR010982">
    <property type="entry name" value="Lambda_DNA-bd_dom_sf"/>
</dbReference>
<sequence>MKHINPREIRNSLGLNQQQFWTRIGVTQSGGSRYENGRNIPKPVQALINAVYVHQIDRKRSTAAPPPSFAPYSLAKWTPPLWYRLSLALPMRPGSVQPLQSLPACTEMHSLPTEVTHERLPMP</sequence>
<evidence type="ECO:0000313" key="2">
    <source>
        <dbReference type="EMBL" id="MTD32441.1"/>
    </source>
</evidence>
<comment type="caution">
    <text evidence="2">The sequence shown here is derived from an EMBL/GenBank/DDBJ whole genome shotgun (WGS) entry which is preliminary data.</text>
</comment>
<accession>A0A844GAX2</accession>
<dbReference type="PROSITE" id="PS50943">
    <property type="entry name" value="HTH_CROC1"/>
    <property type="match status" value="1"/>
</dbReference>
<protein>
    <submittedName>
        <fullName evidence="2">Helix-turn-helix domain-containing protein</fullName>
    </submittedName>
</protein>
<dbReference type="GO" id="GO:0003677">
    <property type="term" value="F:DNA binding"/>
    <property type="evidence" value="ECO:0007669"/>
    <property type="project" value="InterPro"/>
</dbReference>
<dbReference type="Pfam" id="PF22495">
    <property type="entry name" value="HTH_92"/>
    <property type="match status" value="1"/>
</dbReference>
<organism evidence="2 3">
    <name type="scientific">Paludibacterium denitrificans</name>
    <dbReference type="NCBI Taxonomy" id="2675226"/>
    <lineage>
        <taxon>Bacteria</taxon>
        <taxon>Pseudomonadati</taxon>
        <taxon>Pseudomonadota</taxon>
        <taxon>Betaproteobacteria</taxon>
        <taxon>Neisseriales</taxon>
        <taxon>Chromobacteriaceae</taxon>
        <taxon>Paludibacterium</taxon>
    </lineage>
</organism>
<evidence type="ECO:0000259" key="1">
    <source>
        <dbReference type="PROSITE" id="PS50943"/>
    </source>
</evidence>
<gene>
    <name evidence="2" type="ORF">GKE73_01400</name>
</gene>
<feature type="domain" description="HTH cro/C1-type" evidence="1">
    <location>
        <begin position="7"/>
        <end position="42"/>
    </location>
</feature>
<proteinExistence type="predicted"/>